<dbReference type="Proteomes" id="UP000194151">
    <property type="component" value="Chromosome"/>
</dbReference>
<evidence type="ECO:0000313" key="2">
    <source>
        <dbReference type="Proteomes" id="UP000194151"/>
    </source>
</evidence>
<dbReference type="PANTHER" id="PTHR43861">
    <property type="entry name" value="TRANS-ACONITATE 2-METHYLTRANSFERASE-RELATED"/>
    <property type="match status" value="1"/>
</dbReference>
<protein>
    <recommendedName>
        <fullName evidence="3">Methyltransferase type 12</fullName>
    </recommendedName>
</protein>
<reference evidence="1 2" key="1">
    <citation type="submission" date="2017-05" db="EMBL/GenBank/DDBJ databases">
        <title>Complete and WGS of Bordetella genogroups.</title>
        <authorList>
            <person name="Spilker T."/>
            <person name="LiPuma J."/>
        </authorList>
    </citation>
    <scope>NUCLEOTIDE SEQUENCE [LARGE SCALE GENOMIC DNA]</scope>
    <source>
        <strain evidence="1 2">AU19157</strain>
    </source>
</reference>
<sequence>MQKMTRPCPVCHADERKAKLFLEDSIDASKVSGFSFASRKVPEFMSHRLVRCTVCDVVYADTPPDESELAQAYHSADYDSAEEADDAAAAYCRAIQPALRRLGNGRSALEIGTGTGVFLEYLARSGMTVLAGVEPSTAAIAAAPEHRRPWIRAGMFNEADFQPASFDLVCCFMTMEHVRDPEAIAQAAHRLLRPGGVFATVTHDYRAPVNRLLGRRSPIIDIEHLQLFSKRSIRALFERAGYSEVEVHPFRNRYSLRYWMRLTPLSMNTKERVLNAMNRYGLDTKKLAFNVGNVMTVGFKQ</sequence>
<dbReference type="EMBL" id="CP021108">
    <property type="protein sequence ID" value="ARP84076.1"/>
    <property type="molecule type" value="Genomic_DNA"/>
</dbReference>
<dbReference type="STRING" id="1416806.CAL12_26850"/>
<dbReference type="KEGG" id="bgv:CAL12_26850"/>
<accession>A0A1W6YSJ8</accession>
<dbReference type="RefSeq" id="WP_086067399.1">
    <property type="nucleotide sequence ID" value="NZ_CP021108.1"/>
</dbReference>
<dbReference type="Gene3D" id="3.40.50.150">
    <property type="entry name" value="Vaccinia Virus protein VP39"/>
    <property type="match status" value="1"/>
</dbReference>
<proteinExistence type="predicted"/>
<organism evidence="1 2">
    <name type="scientific">Bordetella genomosp. 8</name>
    <dbReference type="NCBI Taxonomy" id="1416806"/>
    <lineage>
        <taxon>Bacteria</taxon>
        <taxon>Pseudomonadati</taxon>
        <taxon>Pseudomonadota</taxon>
        <taxon>Betaproteobacteria</taxon>
        <taxon>Burkholderiales</taxon>
        <taxon>Alcaligenaceae</taxon>
        <taxon>Bordetella</taxon>
    </lineage>
</organism>
<dbReference type="CDD" id="cd02440">
    <property type="entry name" value="AdoMet_MTases"/>
    <property type="match status" value="1"/>
</dbReference>
<dbReference type="InterPro" id="IPR029063">
    <property type="entry name" value="SAM-dependent_MTases_sf"/>
</dbReference>
<evidence type="ECO:0000313" key="1">
    <source>
        <dbReference type="EMBL" id="ARP84076.1"/>
    </source>
</evidence>
<dbReference type="AlphaFoldDB" id="A0A1W6YSJ8"/>
<name>A0A1W6YSJ8_9BORD</name>
<evidence type="ECO:0008006" key="3">
    <source>
        <dbReference type="Google" id="ProtNLM"/>
    </source>
</evidence>
<gene>
    <name evidence="1" type="ORF">CAL12_26850</name>
</gene>
<dbReference type="OrthoDB" id="9816564at2"/>
<dbReference type="SUPFAM" id="SSF53335">
    <property type="entry name" value="S-adenosyl-L-methionine-dependent methyltransferases"/>
    <property type="match status" value="1"/>
</dbReference>
<keyword evidence="2" id="KW-1185">Reference proteome</keyword>
<dbReference type="Pfam" id="PF13489">
    <property type="entry name" value="Methyltransf_23"/>
    <property type="match status" value="1"/>
</dbReference>